<dbReference type="Proteomes" id="UP000288351">
    <property type="component" value="Unassembled WGS sequence"/>
</dbReference>
<organism evidence="2 3">
    <name type="scientific">Streptomyces noursei</name>
    <name type="common">Streptomyces albulus</name>
    <dbReference type="NCBI Taxonomy" id="1971"/>
    <lineage>
        <taxon>Bacteria</taxon>
        <taxon>Bacillati</taxon>
        <taxon>Actinomycetota</taxon>
        <taxon>Actinomycetes</taxon>
        <taxon>Kitasatosporales</taxon>
        <taxon>Streptomycetaceae</taxon>
        <taxon>Streptomyces</taxon>
    </lineage>
</organism>
<comment type="caution">
    <text evidence="2">The sequence shown here is derived from an EMBL/GenBank/DDBJ whole genome shotgun (WGS) entry which is preliminary data.</text>
</comment>
<evidence type="ECO:0000259" key="1">
    <source>
        <dbReference type="Pfam" id="PF18860"/>
    </source>
</evidence>
<evidence type="ECO:0000313" key="2">
    <source>
        <dbReference type="EMBL" id="GCB88112.1"/>
    </source>
</evidence>
<proteinExistence type="predicted"/>
<feature type="domain" description="AbiJ-NTD3" evidence="1">
    <location>
        <begin position="85"/>
        <end position="251"/>
    </location>
</feature>
<accession>A0A401QS19</accession>
<dbReference type="InterPro" id="IPR041427">
    <property type="entry name" value="AbiJ-NTD3"/>
</dbReference>
<dbReference type="EMBL" id="BHXC01000006">
    <property type="protein sequence ID" value="GCB88112.1"/>
    <property type="molecule type" value="Genomic_DNA"/>
</dbReference>
<protein>
    <recommendedName>
        <fullName evidence="1">AbiJ-NTD3 domain-containing protein</fullName>
    </recommendedName>
</protein>
<sequence length="446" mass="50632">MDRTVRSLGAYTHRKLDELCPRLDLPPLPEQGSKAERLDACLSSLKDGQLAAVAKRILDTDLIGIAQVDRFALEDALWAGQPVVEIPGRVRRAIAQAVGIEELILRAERFERLLERLWVLDDDPLAVFTGAPKSLRAEIDRHVLRNADWSTEELFERLGALESGRHGRFVRFLEGLVSPEAVPDPPRQRRIAESINSALADAGARLEEIGVREGYPHFQLVATRPGRGHRPKNLIFASSRKPDIRFLDAVDNAIEVLGDTDEVLVYDRPIGPEGIYWRDLQQWWQDTQGIDDVSEAKRSLYRRLKACLPPEDTSPQRHLFTLYHAIHGARTPALPALLPEVWLHWDHKTVRQRGPQALTRFRMDFLLLLPHNRRVVLEVDGAHHYESGNAYAATVHGDRDLKLAGYEVFRFGSTELSDPHRARPLFQAFFTELFDAYKVTVPPPQE</sequence>
<gene>
    <name evidence="2" type="ORF">SALB_00781</name>
</gene>
<dbReference type="AlphaFoldDB" id="A0A401QS19"/>
<name>A0A401QS19_STRNR</name>
<evidence type="ECO:0000313" key="3">
    <source>
        <dbReference type="Proteomes" id="UP000288351"/>
    </source>
</evidence>
<reference evidence="2 3" key="1">
    <citation type="journal article" date="2019" name="Microbiol. Resour. Announc.">
        <title>Draft Genome Sequence of the Most Traditional epsilon-Poly-l-Lysine Producer, Streptomyces albulus NBRC14147.</title>
        <authorList>
            <person name="Yamanaka K."/>
            <person name="Hamano Y."/>
        </authorList>
    </citation>
    <scope>NUCLEOTIDE SEQUENCE [LARGE SCALE GENOMIC DNA]</scope>
    <source>
        <strain evidence="2 3">NBRC 14147</strain>
    </source>
</reference>
<dbReference type="Pfam" id="PF18860">
    <property type="entry name" value="AbiJ_NTD3"/>
    <property type="match status" value="1"/>
</dbReference>